<accession>A0AAV7QIE7</accession>
<dbReference type="Proteomes" id="UP001066276">
    <property type="component" value="Chromosome 6"/>
</dbReference>
<reference evidence="1" key="1">
    <citation type="journal article" date="2022" name="bioRxiv">
        <title>Sequencing and chromosome-scale assembly of the giantPleurodeles waltlgenome.</title>
        <authorList>
            <person name="Brown T."/>
            <person name="Elewa A."/>
            <person name="Iarovenko S."/>
            <person name="Subramanian E."/>
            <person name="Araus A.J."/>
            <person name="Petzold A."/>
            <person name="Susuki M."/>
            <person name="Suzuki K.-i.T."/>
            <person name="Hayashi T."/>
            <person name="Toyoda A."/>
            <person name="Oliveira C."/>
            <person name="Osipova E."/>
            <person name="Leigh N.D."/>
            <person name="Simon A."/>
            <person name="Yun M.H."/>
        </authorList>
    </citation>
    <scope>NUCLEOTIDE SEQUENCE</scope>
    <source>
        <strain evidence="1">20211129_DDA</strain>
        <tissue evidence="1">Liver</tissue>
    </source>
</reference>
<comment type="caution">
    <text evidence="1">The sequence shown here is derived from an EMBL/GenBank/DDBJ whole genome shotgun (WGS) entry which is preliminary data.</text>
</comment>
<feature type="non-terminal residue" evidence="1">
    <location>
        <position position="1"/>
    </location>
</feature>
<feature type="non-terminal residue" evidence="1">
    <location>
        <position position="84"/>
    </location>
</feature>
<protein>
    <submittedName>
        <fullName evidence="1">Uncharacterized protein</fullName>
    </submittedName>
</protein>
<proteinExistence type="predicted"/>
<dbReference type="AlphaFoldDB" id="A0AAV7QIE7"/>
<organism evidence="1 2">
    <name type="scientific">Pleurodeles waltl</name>
    <name type="common">Iberian ribbed newt</name>
    <dbReference type="NCBI Taxonomy" id="8319"/>
    <lineage>
        <taxon>Eukaryota</taxon>
        <taxon>Metazoa</taxon>
        <taxon>Chordata</taxon>
        <taxon>Craniata</taxon>
        <taxon>Vertebrata</taxon>
        <taxon>Euteleostomi</taxon>
        <taxon>Amphibia</taxon>
        <taxon>Batrachia</taxon>
        <taxon>Caudata</taxon>
        <taxon>Salamandroidea</taxon>
        <taxon>Salamandridae</taxon>
        <taxon>Pleurodelinae</taxon>
        <taxon>Pleurodeles</taxon>
    </lineage>
</organism>
<sequence>TSLGPNCKTSNSVSAYKIQLCRISGRCCTEPCERGTGIQSWLFSELEANRRKKHLNLDMSNGRTPIKKKQSVLGTCSMECEKQI</sequence>
<keyword evidence="2" id="KW-1185">Reference proteome</keyword>
<name>A0AAV7QIE7_PLEWA</name>
<evidence type="ECO:0000313" key="1">
    <source>
        <dbReference type="EMBL" id="KAJ1138050.1"/>
    </source>
</evidence>
<dbReference type="EMBL" id="JANPWB010000010">
    <property type="protein sequence ID" value="KAJ1138050.1"/>
    <property type="molecule type" value="Genomic_DNA"/>
</dbReference>
<gene>
    <name evidence="1" type="ORF">NDU88_004441</name>
</gene>
<evidence type="ECO:0000313" key="2">
    <source>
        <dbReference type="Proteomes" id="UP001066276"/>
    </source>
</evidence>